<sequence>MVTGGIWRPDSLPLYSRSGVSSGNASGSLPNYSRKSSSSADGTQQKLNSSRGGQPTRKRGKRRRRLSRTGRFVVVILLLLVCLWLVVLWRWMAVPATSSQSGDLHVVLDQQSAGAREPVPPVSSDEAPVVDKPDNEGDPQSRAERGIDEKVPTVHKTSVVKPEVVAPAAGGQAAVGSPAAPSASTTSSSSPSPGSQEASASQEAVDGEPGATEETKESSHKDSVPPQSTPDMSQTPPSVSELKDTETATPKPSVASSVPAPESTFATESPLSGEQQGAPKSDLEAHAPTLPESSDLSTASESKVKSRVSPLETSPEQKPASRVENRESQKGMSDAAEGDQRRKVDTEGAGAVEHGVPVKDAHSEAEGNRQKEIREAAGVRARQVDNRALASERREQLVMASEPAVGAGASRQARKGRDAGQEKRAAAHAREFRVERVHAEEHASRRAASLTAARREPQVSGVHPQASERAVRAAKADHWGLGQLDQFSEEESDEDLIPEWPRPSDPRGLVPEGPGLGDARHDSYRMQPKGRVDEVPQRRWSPVFSEERESIAASELKRAPSRGAPFVGIRGRNPVGGVLTEGAFGGARQGRHERFAAPGMVLPNTPHSNGGRPFNEWEPQGVYGVGAQRRFHENYGPEATPKRLEFRVPTVRPGFVRGEVADAEAVNRATAHAFWAAQNPQNAGVVRRERPWVDEGLSTPNKAPFYAHDRSHFPVEEEESDSEPSRQGEMALPVATRAPERTNFEPPVQQREAAPQALEGAERPGKHRSRQGEGNLKGHVWGWK</sequence>
<feature type="compositionally biased region" description="Basic and acidic residues" evidence="1">
    <location>
        <begin position="213"/>
        <end position="223"/>
    </location>
</feature>
<feature type="compositionally biased region" description="Low complexity" evidence="1">
    <location>
        <begin position="252"/>
        <end position="261"/>
    </location>
</feature>
<feature type="transmembrane region" description="Helical" evidence="2">
    <location>
        <begin position="72"/>
        <end position="92"/>
    </location>
</feature>
<feature type="compositionally biased region" description="Polar residues" evidence="1">
    <location>
        <begin position="18"/>
        <end position="50"/>
    </location>
</feature>
<feature type="compositionally biased region" description="Low complexity" evidence="1">
    <location>
        <begin position="162"/>
        <end position="204"/>
    </location>
</feature>
<feature type="compositionally biased region" description="Basic and acidic residues" evidence="1">
    <location>
        <begin position="319"/>
        <end position="329"/>
    </location>
</feature>
<feature type="region of interest" description="Disordered" evidence="1">
    <location>
        <begin position="487"/>
        <end position="541"/>
    </location>
</feature>
<feature type="region of interest" description="Disordered" evidence="1">
    <location>
        <begin position="16"/>
        <end position="64"/>
    </location>
</feature>
<dbReference type="EMBL" id="AHZU02001651">
    <property type="protein sequence ID" value="KFG30257.1"/>
    <property type="molecule type" value="Genomic_DNA"/>
</dbReference>
<feature type="compositionally biased region" description="Basic and acidic residues" evidence="1">
    <location>
        <begin position="415"/>
        <end position="444"/>
    </location>
</feature>
<feature type="compositionally biased region" description="Polar residues" evidence="1">
    <location>
        <begin position="225"/>
        <end position="238"/>
    </location>
</feature>
<evidence type="ECO:0000256" key="1">
    <source>
        <dbReference type="SAM" id="MobiDB-lite"/>
    </source>
</evidence>
<comment type="caution">
    <text evidence="3">The sequence shown here is derived from an EMBL/GenBank/DDBJ whole genome shotgun (WGS) entry which is preliminary data.</text>
</comment>
<dbReference type="OrthoDB" id="332102at2759"/>
<feature type="region of interest" description="Disordered" evidence="1">
    <location>
        <begin position="695"/>
        <end position="784"/>
    </location>
</feature>
<evidence type="ECO:0000313" key="3">
    <source>
        <dbReference type="EMBL" id="KFG30257.1"/>
    </source>
</evidence>
<dbReference type="Proteomes" id="UP000028837">
    <property type="component" value="Unassembled WGS sequence"/>
</dbReference>
<dbReference type="AlphaFoldDB" id="A0A086JDN9"/>
<keyword evidence="2" id="KW-1133">Transmembrane helix</keyword>
<feature type="compositionally biased region" description="Basic and acidic residues" evidence="1">
    <location>
        <begin position="129"/>
        <end position="152"/>
    </location>
</feature>
<name>A0A086JDN9_TOXGO</name>
<reference evidence="3 4" key="1">
    <citation type="submission" date="2014-02" db="EMBL/GenBank/DDBJ databases">
        <authorList>
            <person name="Sibley D."/>
            <person name="Venepally P."/>
            <person name="Karamycheva S."/>
            <person name="Hadjithomas M."/>
            <person name="Khan A."/>
            <person name="Brunk B."/>
            <person name="Roos D."/>
            <person name="Caler E."/>
            <person name="Lorenzi H."/>
        </authorList>
    </citation>
    <scope>NUCLEOTIDE SEQUENCE [LARGE SCALE GENOMIC DNA]</scope>
    <source>
        <strain evidence="3 4">GAB2-2007-GAL-DOM2</strain>
    </source>
</reference>
<keyword evidence="2" id="KW-0472">Membrane</keyword>
<feature type="compositionally biased region" description="Acidic residues" evidence="1">
    <location>
        <begin position="487"/>
        <end position="497"/>
    </location>
</feature>
<feature type="compositionally biased region" description="Basic and acidic residues" evidence="1">
    <location>
        <begin position="518"/>
        <end position="537"/>
    </location>
</feature>
<keyword evidence="2 3" id="KW-0812">Transmembrane</keyword>
<gene>
    <name evidence="3" type="ORF">TGDOM2_216060</name>
</gene>
<feature type="compositionally biased region" description="Polar residues" evidence="1">
    <location>
        <begin position="264"/>
        <end position="275"/>
    </location>
</feature>
<feature type="compositionally biased region" description="Basic and acidic residues" evidence="1">
    <location>
        <begin position="356"/>
        <end position="396"/>
    </location>
</feature>
<organism evidence="3 4">
    <name type="scientific">Toxoplasma gondii GAB2-2007-GAL-DOM2</name>
    <dbReference type="NCBI Taxonomy" id="1130820"/>
    <lineage>
        <taxon>Eukaryota</taxon>
        <taxon>Sar</taxon>
        <taxon>Alveolata</taxon>
        <taxon>Apicomplexa</taxon>
        <taxon>Conoidasida</taxon>
        <taxon>Coccidia</taxon>
        <taxon>Eucoccidiorida</taxon>
        <taxon>Eimeriorina</taxon>
        <taxon>Sarcocystidae</taxon>
        <taxon>Toxoplasma</taxon>
    </lineage>
</organism>
<accession>A0A086JDN9</accession>
<protein>
    <submittedName>
        <fullName evidence="3">Putative transmembrane protein</fullName>
    </submittedName>
</protein>
<dbReference type="VEuPathDB" id="ToxoDB:TGDOM2_216060"/>
<feature type="region of interest" description="Disordered" evidence="1">
    <location>
        <begin position="111"/>
        <end position="474"/>
    </location>
</feature>
<proteinExistence type="predicted"/>
<feature type="region of interest" description="Disordered" evidence="1">
    <location>
        <begin position="598"/>
        <end position="619"/>
    </location>
</feature>
<feature type="compositionally biased region" description="Polar residues" evidence="1">
    <location>
        <begin position="291"/>
        <end position="301"/>
    </location>
</feature>
<evidence type="ECO:0000256" key="2">
    <source>
        <dbReference type="SAM" id="Phobius"/>
    </source>
</evidence>
<evidence type="ECO:0000313" key="4">
    <source>
        <dbReference type="Proteomes" id="UP000028837"/>
    </source>
</evidence>